<dbReference type="PANTHER" id="PTHR38685">
    <property type="entry name" value="CELL DIVISION PROTEIN ZIPA"/>
    <property type="match status" value="1"/>
</dbReference>
<evidence type="ECO:0000256" key="7">
    <source>
        <dbReference type="ARBA" id="ARBA00023306"/>
    </source>
</evidence>
<evidence type="ECO:0000256" key="3">
    <source>
        <dbReference type="ARBA" id="ARBA00022618"/>
    </source>
</evidence>
<accession>A0A2K8KQW6</accession>
<dbReference type="GO" id="GO:0032153">
    <property type="term" value="C:cell division site"/>
    <property type="evidence" value="ECO:0007669"/>
    <property type="project" value="UniProtKB-UniRule"/>
</dbReference>
<keyword evidence="4 8" id="KW-0812">Transmembrane</keyword>
<comment type="similarity">
    <text evidence="8 9">Belongs to the ZipA family.</text>
</comment>
<evidence type="ECO:0000313" key="13">
    <source>
        <dbReference type="Proteomes" id="UP000229757"/>
    </source>
</evidence>
<evidence type="ECO:0000256" key="10">
    <source>
        <dbReference type="SAM" id="MobiDB-lite"/>
    </source>
</evidence>
<dbReference type="SMART" id="SM00771">
    <property type="entry name" value="ZipA_C"/>
    <property type="match status" value="1"/>
</dbReference>
<dbReference type="OrthoDB" id="7054914at2"/>
<sequence>MELREIIVALGVFAIIVILIDGVRRMKIKIPTKTIPVDDDYQDPEELARKAQVARELPNGGARVVREMSNAEQSLLKQRLNLRERVPMLMERVEVGEERAEVALSDEARQKAALQSELDFTQAMTETDDAISSSEPEAEPMAMFNDAEQSPQTPEPKRATEQPTFTMEELGRYPESDVTEQPNPFTEADLEDEPYAYQESVSENDSGQYDAEPVDRYESAAEVDDLPGPAAKTAARPGAGISEMTPESSPAAVESRVNPGPVEELVIMHIMAKNDGELSGSAVLELLLTAGLRHGPMEIFHYRNPQGYSEFSLANCVQPGTFNPDSMNQVNTPGVTLFMQLPTAANTLEAFDHMYEMGRYLAKHLDADMLDEDHNSVTPQRLEYYREKLRSFVRSKMIPT</sequence>
<evidence type="ECO:0000256" key="9">
    <source>
        <dbReference type="RuleBase" id="RU003612"/>
    </source>
</evidence>
<keyword evidence="13" id="KW-1185">Reference proteome</keyword>
<dbReference type="Proteomes" id="UP000229757">
    <property type="component" value="Chromosome"/>
</dbReference>
<feature type="region of interest" description="Disordered" evidence="10">
    <location>
        <begin position="221"/>
        <end position="255"/>
    </location>
</feature>
<keyword evidence="6 8" id="KW-0472">Membrane</keyword>
<dbReference type="Gene3D" id="3.30.1400.10">
    <property type="entry name" value="ZipA, C-terminal FtsZ-binding domain"/>
    <property type="match status" value="1"/>
</dbReference>
<dbReference type="InterPro" id="IPR011919">
    <property type="entry name" value="Cell_div_ZipA"/>
</dbReference>
<keyword evidence="5 8" id="KW-1133">Transmembrane helix</keyword>
<keyword evidence="7 8" id="KW-0131">Cell cycle</keyword>
<evidence type="ECO:0000313" key="12">
    <source>
        <dbReference type="EMBL" id="ATX77138.1"/>
    </source>
</evidence>
<name>A0A2K8KQW6_9GAMM</name>
<feature type="region of interest" description="Disordered" evidence="10">
    <location>
        <begin position="169"/>
        <end position="193"/>
    </location>
</feature>
<gene>
    <name evidence="8 12" type="primary">zipA</name>
    <name evidence="12" type="ORF">REIFOR_02003</name>
</gene>
<comment type="function">
    <text evidence="8 9">Essential cell division protein that stabilizes the FtsZ protofilaments by cross-linking them and that serves as a cytoplasmic membrane anchor for the Z ring. Also required for the recruitment to the septal ring of downstream cell division proteins.</text>
</comment>
<feature type="transmembrane region" description="Helical" evidence="8">
    <location>
        <begin position="6"/>
        <end position="23"/>
    </location>
</feature>
<dbReference type="PANTHER" id="PTHR38685:SF1">
    <property type="entry name" value="CELL DIVISION PROTEIN ZIPA"/>
    <property type="match status" value="1"/>
</dbReference>
<dbReference type="HAMAP" id="MF_00509">
    <property type="entry name" value="ZipA"/>
    <property type="match status" value="1"/>
</dbReference>
<organism evidence="12 13">
    <name type="scientific">Reinekea forsetii</name>
    <dbReference type="NCBI Taxonomy" id="1336806"/>
    <lineage>
        <taxon>Bacteria</taxon>
        <taxon>Pseudomonadati</taxon>
        <taxon>Pseudomonadota</taxon>
        <taxon>Gammaproteobacteria</taxon>
        <taxon>Oceanospirillales</taxon>
        <taxon>Saccharospirillaceae</taxon>
        <taxon>Reinekea</taxon>
    </lineage>
</organism>
<evidence type="ECO:0000256" key="8">
    <source>
        <dbReference type="HAMAP-Rule" id="MF_00509"/>
    </source>
</evidence>
<dbReference type="EMBL" id="CP011797">
    <property type="protein sequence ID" value="ATX77138.1"/>
    <property type="molecule type" value="Genomic_DNA"/>
</dbReference>
<keyword evidence="2 8" id="KW-0997">Cell inner membrane</keyword>
<comment type="subcellular location">
    <subcellularLocation>
        <location evidence="8">Cell inner membrane</location>
        <topology evidence="8">Single-pass type I membrane protein</topology>
    </subcellularLocation>
    <text evidence="8">Localizes to the Z ring in an FtsZ-dependent manner.</text>
</comment>
<dbReference type="RefSeq" id="WP_100257420.1">
    <property type="nucleotide sequence ID" value="NZ_CP011797.1"/>
</dbReference>
<evidence type="ECO:0000256" key="4">
    <source>
        <dbReference type="ARBA" id="ARBA00022692"/>
    </source>
</evidence>
<keyword evidence="3 8" id="KW-0132">Cell division</keyword>
<proteinExistence type="inferred from homology"/>
<dbReference type="GO" id="GO:0005886">
    <property type="term" value="C:plasma membrane"/>
    <property type="evidence" value="ECO:0007669"/>
    <property type="project" value="UniProtKB-SubCell"/>
</dbReference>
<reference evidence="12 13" key="1">
    <citation type="journal article" date="2017" name="Environ. Microbiol.">
        <title>Genomic and physiological analyses of 'Reinekea forsetii' reveal a versatile opportunistic lifestyle during spring algae blooms.</title>
        <authorList>
            <person name="Avci B."/>
            <person name="Hahnke R.L."/>
            <person name="Chafee M."/>
            <person name="Fischer T."/>
            <person name="Gruber-Vodicka H."/>
            <person name="Tegetmeyer H.E."/>
            <person name="Harder J."/>
            <person name="Fuchs B.M."/>
            <person name="Amann R.I."/>
            <person name="Teeling H."/>
        </authorList>
    </citation>
    <scope>NUCLEOTIDE SEQUENCE [LARGE SCALE GENOMIC DNA]</scope>
    <source>
        <strain evidence="12 13">Hel1_31_D35</strain>
    </source>
</reference>
<dbReference type="SUPFAM" id="SSF64383">
    <property type="entry name" value="Cell-division protein ZipA, C-terminal domain"/>
    <property type="match status" value="1"/>
</dbReference>
<keyword evidence="1 8" id="KW-1003">Cell membrane</keyword>
<dbReference type="GO" id="GO:0043093">
    <property type="term" value="P:FtsZ-dependent cytokinesis"/>
    <property type="evidence" value="ECO:0007669"/>
    <property type="project" value="UniProtKB-UniRule"/>
</dbReference>
<dbReference type="InterPro" id="IPR007449">
    <property type="entry name" value="ZipA_FtsZ-bd_C"/>
</dbReference>
<dbReference type="AlphaFoldDB" id="A0A2K8KQW6"/>
<evidence type="ECO:0000256" key="5">
    <source>
        <dbReference type="ARBA" id="ARBA00022989"/>
    </source>
</evidence>
<dbReference type="GO" id="GO:0000917">
    <property type="term" value="P:division septum assembly"/>
    <property type="evidence" value="ECO:0007669"/>
    <property type="project" value="TreeGrafter"/>
</dbReference>
<protein>
    <recommendedName>
        <fullName evidence="8 9">Cell division protein ZipA</fullName>
    </recommendedName>
</protein>
<comment type="subunit">
    <text evidence="8">Interacts with FtsZ via their C-terminal domains.</text>
</comment>
<evidence type="ECO:0000259" key="11">
    <source>
        <dbReference type="SMART" id="SM00771"/>
    </source>
</evidence>
<evidence type="ECO:0000256" key="1">
    <source>
        <dbReference type="ARBA" id="ARBA00022475"/>
    </source>
</evidence>
<dbReference type="KEGG" id="rfo:REIFOR_02003"/>
<dbReference type="InterPro" id="IPR036765">
    <property type="entry name" value="ZipA_FtsZ-bd_C_sf"/>
</dbReference>
<evidence type="ECO:0000256" key="6">
    <source>
        <dbReference type="ARBA" id="ARBA00023136"/>
    </source>
</evidence>
<dbReference type="Pfam" id="PF04354">
    <property type="entry name" value="ZipA_C"/>
    <property type="match status" value="1"/>
</dbReference>
<feature type="domain" description="ZipA C-terminal FtsZ-binding" evidence="11">
    <location>
        <begin position="262"/>
        <end position="389"/>
    </location>
</feature>
<evidence type="ECO:0000256" key="2">
    <source>
        <dbReference type="ARBA" id="ARBA00022519"/>
    </source>
</evidence>